<proteinExistence type="predicted"/>
<accession>A0ABS9W1G8</accession>
<dbReference type="InterPro" id="IPR036365">
    <property type="entry name" value="PGBD-like_sf"/>
</dbReference>
<organism evidence="1 2">
    <name type="scientific">Teichococcus vastitatis</name>
    <dbReference type="NCBI Taxonomy" id="2307076"/>
    <lineage>
        <taxon>Bacteria</taxon>
        <taxon>Pseudomonadati</taxon>
        <taxon>Pseudomonadota</taxon>
        <taxon>Alphaproteobacteria</taxon>
        <taxon>Acetobacterales</taxon>
        <taxon>Roseomonadaceae</taxon>
        <taxon>Roseomonas</taxon>
    </lineage>
</organism>
<evidence type="ECO:0008006" key="3">
    <source>
        <dbReference type="Google" id="ProtNLM"/>
    </source>
</evidence>
<evidence type="ECO:0000313" key="2">
    <source>
        <dbReference type="Proteomes" id="UP001201985"/>
    </source>
</evidence>
<dbReference type="PANTHER" id="PTHR34408:SF1">
    <property type="entry name" value="GLYCOSYL HYDROLASE FAMILY 19 DOMAIN-CONTAINING PROTEIN HI_1415"/>
    <property type="match status" value="1"/>
</dbReference>
<keyword evidence="2" id="KW-1185">Reference proteome</keyword>
<comment type="caution">
    <text evidence="1">The sequence shown here is derived from an EMBL/GenBank/DDBJ whole genome shotgun (WGS) entry which is preliminary data.</text>
</comment>
<reference evidence="1 2" key="1">
    <citation type="submission" date="2022-03" db="EMBL/GenBank/DDBJ databases">
        <title>Complete genome analysis of Roseomonas KG 17.1 : a prolific producer of plant growth promoters.</title>
        <authorList>
            <person name="Saadouli I."/>
            <person name="Najjari A."/>
            <person name="Mosbah A."/>
            <person name="Ouzari H.I."/>
        </authorList>
    </citation>
    <scope>NUCLEOTIDE SEQUENCE [LARGE SCALE GENOMIC DNA]</scope>
    <source>
        <strain evidence="1 2">KG17-1</strain>
    </source>
</reference>
<dbReference type="EMBL" id="JALBUU010000004">
    <property type="protein sequence ID" value="MCI0753139.1"/>
    <property type="molecule type" value="Genomic_DNA"/>
</dbReference>
<protein>
    <recommendedName>
        <fullName evidence="3">Chitinase</fullName>
    </recommendedName>
</protein>
<sequence length="283" mass="30132">MFALSRLRLLYPAASADHLLAFATRGAALFRAGGLDSTAQRCHFFLAQAGHESSGLQARSENLFYSAPRLMQIWPARFPTPEAALPFAGDPEKLAAKVYDGRMGNLHPGDGFRFRGRGYIQITGREAYAEVGRRAGLDLLASPDLANEPEHALAVACGFWSWKRLNALADAGDYTALTRRINGGLIGLQDRFAWLERAQRCIPWNTPGSLPVATLRAVQAALKARGLYDGSVDGVIGRRSLAGIAALRAEAALPPAGGLDAGVLEALGLAPARNSSLASLTTP</sequence>
<dbReference type="Proteomes" id="UP001201985">
    <property type="component" value="Unassembled WGS sequence"/>
</dbReference>
<dbReference type="PANTHER" id="PTHR34408">
    <property type="entry name" value="FAMILY PROTEIN, PUTATIVE-RELATED"/>
    <property type="match status" value="1"/>
</dbReference>
<dbReference type="SUPFAM" id="SSF53955">
    <property type="entry name" value="Lysozyme-like"/>
    <property type="match status" value="1"/>
</dbReference>
<dbReference type="RefSeq" id="WP_157985743.1">
    <property type="nucleotide sequence ID" value="NZ_JALBUU010000004.1"/>
</dbReference>
<name>A0ABS9W1G8_9PROT</name>
<gene>
    <name evidence="1" type="ORF">MON41_05095</name>
</gene>
<evidence type="ECO:0000313" key="1">
    <source>
        <dbReference type="EMBL" id="MCI0753139.1"/>
    </source>
</evidence>
<dbReference type="InterPro" id="IPR052354">
    <property type="entry name" value="Cell_Wall_Dynamics_Protein"/>
</dbReference>
<dbReference type="SUPFAM" id="SSF47090">
    <property type="entry name" value="PGBD-like"/>
    <property type="match status" value="1"/>
</dbReference>
<dbReference type="Gene3D" id="1.10.530.10">
    <property type="match status" value="1"/>
</dbReference>
<dbReference type="InterPro" id="IPR023346">
    <property type="entry name" value="Lysozyme-like_dom_sf"/>
</dbReference>